<dbReference type="InterPro" id="IPR045225">
    <property type="entry name" value="Uracil/uridine/allantoin_perm"/>
</dbReference>
<feature type="transmembrane region" description="Helical" evidence="7">
    <location>
        <begin position="315"/>
        <end position="337"/>
    </location>
</feature>
<dbReference type="InterPro" id="IPR012681">
    <property type="entry name" value="NCS1"/>
</dbReference>
<proteinExistence type="inferred from homology"/>
<dbReference type="GO" id="GO:0005886">
    <property type="term" value="C:plasma membrane"/>
    <property type="evidence" value="ECO:0007669"/>
    <property type="project" value="TreeGrafter"/>
</dbReference>
<evidence type="ECO:0000256" key="6">
    <source>
        <dbReference type="SAM" id="MobiDB-lite"/>
    </source>
</evidence>
<gene>
    <name evidence="8" type="primary">FUR4</name>
    <name evidence="8" type="ORF">ZYGM_001573</name>
</gene>
<dbReference type="GO" id="GO:0015205">
    <property type="term" value="F:nucleobase transmembrane transporter activity"/>
    <property type="evidence" value="ECO:0007669"/>
    <property type="project" value="TreeGrafter"/>
</dbReference>
<feature type="transmembrane region" description="Helical" evidence="7">
    <location>
        <begin position="489"/>
        <end position="507"/>
    </location>
</feature>
<evidence type="ECO:0000256" key="3">
    <source>
        <dbReference type="ARBA" id="ARBA00022692"/>
    </source>
</evidence>
<comment type="subcellular location">
    <subcellularLocation>
        <location evidence="1">Membrane</location>
        <topology evidence="1">Multi-pass membrane protein</topology>
    </subcellularLocation>
</comment>
<organism evidence="8 9">
    <name type="scientific">Zygosaccharomyces mellis</name>
    <dbReference type="NCBI Taxonomy" id="42258"/>
    <lineage>
        <taxon>Eukaryota</taxon>
        <taxon>Fungi</taxon>
        <taxon>Dikarya</taxon>
        <taxon>Ascomycota</taxon>
        <taxon>Saccharomycotina</taxon>
        <taxon>Saccharomycetes</taxon>
        <taxon>Saccharomycetales</taxon>
        <taxon>Saccharomycetaceae</taxon>
        <taxon>Zygosaccharomyces</taxon>
    </lineage>
</organism>
<keyword evidence="4 7" id="KW-1133">Transmembrane helix</keyword>
<dbReference type="Proteomes" id="UP000301737">
    <property type="component" value="Unassembled WGS sequence"/>
</dbReference>
<dbReference type="CDD" id="cd11482">
    <property type="entry name" value="SLC-NCS1sbd_NRT1-like"/>
    <property type="match status" value="1"/>
</dbReference>
<dbReference type="Gene3D" id="1.10.4160.10">
    <property type="entry name" value="Hydantoin permease"/>
    <property type="match status" value="1"/>
</dbReference>
<feature type="region of interest" description="Disordered" evidence="6">
    <location>
        <begin position="1"/>
        <end position="23"/>
    </location>
</feature>
<feature type="transmembrane region" description="Helical" evidence="7">
    <location>
        <begin position="357"/>
        <end position="378"/>
    </location>
</feature>
<evidence type="ECO:0000256" key="4">
    <source>
        <dbReference type="ARBA" id="ARBA00022989"/>
    </source>
</evidence>
<evidence type="ECO:0000256" key="1">
    <source>
        <dbReference type="ARBA" id="ARBA00004141"/>
    </source>
</evidence>
<dbReference type="FunFam" id="1.10.4160.10:FF:000001">
    <property type="entry name" value="Uracil permease, putative"/>
    <property type="match status" value="1"/>
</dbReference>
<accession>A0A4C2E6P4</accession>
<reference evidence="8 9" key="1">
    <citation type="submission" date="2019-01" db="EMBL/GenBank/DDBJ databases">
        <title>Draft Genome Sequencing of Zygosaccharomyces mellis Ca-7.</title>
        <authorList>
            <person name="Shiwa Y."/>
            <person name="Kanesaki Y."/>
            <person name="Ishige T."/>
            <person name="Mura K."/>
            <person name="Hori T."/>
            <person name="Tamura T."/>
        </authorList>
    </citation>
    <scope>NUCLEOTIDE SEQUENCE [LARGE SCALE GENOMIC DNA]</scope>
    <source>
        <strain evidence="8 9">Ca-7</strain>
    </source>
</reference>
<feature type="transmembrane region" description="Helical" evidence="7">
    <location>
        <begin position="448"/>
        <end position="468"/>
    </location>
</feature>
<feature type="transmembrane region" description="Helical" evidence="7">
    <location>
        <begin position="192"/>
        <end position="211"/>
    </location>
</feature>
<feature type="transmembrane region" description="Helical" evidence="7">
    <location>
        <begin position="565"/>
        <end position="585"/>
    </location>
</feature>
<evidence type="ECO:0000256" key="7">
    <source>
        <dbReference type="SAM" id="Phobius"/>
    </source>
</evidence>
<dbReference type="PANTHER" id="PTHR30618:SF2">
    <property type="entry name" value="ALLANTOIN PERMEASE-RELATED"/>
    <property type="match status" value="1"/>
</dbReference>
<protein>
    <submittedName>
        <fullName evidence="8">Uracil permease</fullName>
    </submittedName>
</protein>
<feature type="transmembrane region" description="Helical" evidence="7">
    <location>
        <begin position="398"/>
        <end position="420"/>
    </location>
</feature>
<name>A0A4C2E6P4_9SACH</name>
<dbReference type="OrthoDB" id="2018619at2759"/>
<evidence type="ECO:0000313" key="8">
    <source>
        <dbReference type="EMBL" id="GCE99671.1"/>
    </source>
</evidence>
<dbReference type="EMBL" id="BIMX01000012">
    <property type="protein sequence ID" value="GCE99671.1"/>
    <property type="molecule type" value="Genomic_DNA"/>
</dbReference>
<evidence type="ECO:0000256" key="5">
    <source>
        <dbReference type="ARBA" id="ARBA00023136"/>
    </source>
</evidence>
<comment type="similarity">
    <text evidence="2">Belongs to the purine-cytosine permease (2.A.39) family.</text>
</comment>
<keyword evidence="9" id="KW-1185">Reference proteome</keyword>
<feature type="transmembrane region" description="Helical" evidence="7">
    <location>
        <begin position="519"/>
        <end position="538"/>
    </location>
</feature>
<comment type="caution">
    <text evidence="8">The sequence shown here is derived from an EMBL/GenBank/DDBJ whole genome shotgun (WGS) entry which is preliminary data.</text>
</comment>
<dbReference type="AlphaFoldDB" id="A0A4C2E6P4"/>
<dbReference type="PANTHER" id="PTHR30618">
    <property type="entry name" value="NCS1 FAMILY PURINE/PYRIMIDINE TRANSPORTER"/>
    <property type="match status" value="1"/>
</dbReference>
<feature type="transmembrane region" description="Helical" evidence="7">
    <location>
        <begin position="290"/>
        <end position="308"/>
    </location>
</feature>
<evidence type="ECO:0000256" key="2">
    <source>
        <dbReference type="ARBA" id="ARBA00008974"/>
    </source>
</evidence>
<keyword evidence="3 7" id="KW-0812">Transmembrane</keyword>
<dbReference type="NCBIfam" id="TIGR00800">
    <property type="entry name" value="ncs1"/>
    <property type="match status" value="1"/>
</dbReference>
<feature type="transmembrane region" description="Helical" evidence="7">
    <location>
        <begin position="605"/>
        <end position="625"/>
    </location>
</feature>
<sequence>MRLKLFGQNRQGNRDCIEDSEMDGGHGMEYGIQQVRSPPHDDMAIIFSHQTQIPTGSSRHTSLLDSVNSKHHEDYVDDHDSNQSNDHKDKINVKEEEAYEGTTGVVEDVWEPEIEPQGNWQKFYYNWLVVDKSTIGVPFSRSFLNNNDLKPVEGRRRIWGWQNFFYFWLADCFNINTWQVASSGMQIGLNWWQCWISIWIGYFCTGIFVVLASRFGAAYHVCFPVSVRASFGIYFSVWPIINRVVMAVVWYSVQAWLGGTLVSLLLRSIFGNDLNTRIPDHFGSQNATTFEFMSFFIFWVISIPFLLIPPHKLKYLFAAKAALVPFAAFGFLIWAVVKSHGHLAMGDLSEYHPHGSAFSWVFIRSLIGCLANFATLIVNAPDFSRFSTTPNSSSLVQLISIPFLFSLTCLIGILVTAAGYRLYGVNYWSPIDVLGKFLETSYTSGTRAGVFLIVFVFTLAQLGTNISANSLSCGTDLTAILPRFINIKRGSLFCAAIALCICPWNMMASSSKFTMALSAYAIFLSSIAGVVCCDYFLVRRGYIKLMHLYSNQKGSFYMYGNKWGINWRALVAYIVSIAPNLPGFVGTVGAPQITIGVGALRIYYLNYWVGYAVAFLTYGALCYIWPVPGTPVKNFLKEKGWYQYWANVEDFEHEWRLTMMRKDLLDDEVDLAEANPERIFY</sequence>
<evidence type="ECO:0000313" key="9">
    <source>
        <dbReference type="Proteomes" id="UP000301737"/>
    </source>
</evidence>
<keyword evidence="5 7" id="KW-0472">Membrane</keyword>
<dbReference type="InterPro" id="IPR001248">
    <property type="entry name" value="Pur-cyt_permease"/>
</dbReference>
<dbReference type="Pfam" id="PF02133">
    <property type="entry name" value="Transp_cyt_pur"/>
    <property type="match status" value="1"/>
</dbReference>